<sequence>MNNTYQTLIIEDHPFIMEGYTRVLEHISKSQGNYSFNISTAKNCDEAILEIEHALNHNILDLVFLDISLPASNDRKFLSGDDLGIKIRASFPMVKIIIATHLENNYRLVNILKTIQPNGLLLKNELTFKNLTDGVLNILNDIPFYSSPILKLVRQHISNDFNLDNIDRQILYHLSLGTKTKELPNLVHLSISGIENRKRRLNLIFNNEKKNDKNLLKLAKEYGFL</sequence>
<organism evidence="3 4">
    <name type="scientific">Aestuariibaculum sediminum</name>
    <dbReference type="NCBI Taxonomy" id="2770637"/>
    <lineage>
        <taxon>Bacteria</taxon>
        <taxon>Pseudomonadati</taxon>
        <taxon>Bacteroidota</taxon>
        <taxon>Flavobacteriia</taxon>
        <taxon>Flavobacteriales</taxon>
        <taxon>Flavobacteriaceae</taxon>
    </lineage>
</organism>
<reference evidence="3 4" key="1">
    <citation type="submission" date="2020-09" db="EMBL/GenBank/DDBJ databases">
        <title>TT11 complete genome.</title>
        <authorList>
            <person name="Wu Z."/>
        </authorList>
    </citation>
    <scope>NUCLEOTIDE SEQUENCE [LARGE SCALE GENOMIC DNA]</scope>
    <source>
        <strain evidence="3 4">TT11</strain>
    </source>
</reference>
<evidence type="ECO:0000256" key="1">
    <source>
        <dbReference type="PROSITE-ProRule" id="PRU00169"/>
    </source>
</evidence>
<dbReference type="SUPFAM" id="SSF52172">
    <property type="entry name" value="CheY-like"/>
    <property type="match status" value="1"/>
</dbReference>
<feature type="domain" description="Response regulatory" evidence="2">
    <location>
        <begin position="6"/>
        <end position="138"/>
    </location>
</feature>
<dbReference type="Gene3D" id="3.40.50.2300">
    <property type="match status" value="1"/>
</dbReference>
<dbReference type="PROSITE" id="PS50110">
    <property type="entry name" value="RESPONSE_REGULATORY"/>
    <property type="match status" value="1"/>
</dbReference>
<dbReference type="CDD" id="cd00156">
    <property type="entry name" value="REC"/>
    <property type="match status" value="1"/>
</dbReference>
<gene>
    <name evidence="3" type="ORF">ICJ83_11810</name>
</gene>
<feature type="modified residue" description="4-aspartylphosphate" evidence="1">
    <location>
        <position position="66"/>
    </location>
</feature>
<evidence type="ECO:0000259" key="2">
    <source>
        <dbReference type="PROSITE" id="PS50110"/>
    </source>
</evidence>
<protein>
    <submittedName>
        <fullName evidence="3">Response regulator transcription factor</fullName>
    </submittedName>
</protein>
<comment type="caution">
    <text evidence="3">The sequence shown here is derived from an EMBL/GenBank/DDBJ whole genome shotgun (WGS) entry which is preliminary data.</text>
</comment>
<evidence type="ECO:0000313" key="4">
    <source>
        <dbReference type="Proteomes" id="UP000600588"/>
    </source>
</evidence>
<proteinExistence type="predicted"/>
<dbReference type="Proteomes" id="UP000600588">
    <property type="component" value="Unassembled WGS sequence"/>
</dbReference>
<dbReference type="EMBL" id="JACVXB010000005">
    <property type="protein sequence ID" value="MBD0832820.1"/>
    <property type="molecule type" value="Genomic_DNA"/>
</dbReference>
<dbReference type="RefSeq" id="WP_188230613.1">
    <property type="nucleotide sequence ID" value="NZ_JACVXB010000005.1"/>
</dbReference>
<name>A0A8J6Q8K5_9FLAO</name>
<dbReference type="InterPro" id="IPR001789">
    <property type="entry name" value="Sig_transdc_resp-reg_receiver"/>
</dbReference>
<keyword evidence="4" id="KW-1185">Reference proteome</keyword>
<dbReference type="AlphaFoldDB" id="A0A8J6Q8K5"/>
<dbReference type="InterPro" id="IPR011006">
    <property type="entry name" value="CheY-like_superfamily"/>
</dbReference>
<keyword evidence="1" id="KW-0597">Phosphoprotein</keyword>
<accession>A0A8J6Q8K5</accession>
<dbReference type="GO" id="GO:0000160">
    <property type="term" value="P:phosphorelay signal transduction system"/>
    <property type="evidence" value="ECO:0007669"/>
    <property type="project" value="InterPro"/>
</dbReference>
<evidence type="ECO:0000313" key="3">
    <source>
        <dbReference type="EMBL" id="MBD0832820.1"/>
    </source>
</evidence>